<dbReference type="AlphaFoldDB" id="A0A5P1FD66"/>
<evidence type="ECO:0000313" key="1">
    <source>
        <dbReference type="EMBL" id="ONK74809.1"/>
    </source>
</evidence>
<name>A0A5P1FD66_ASPOF</name>
<dbReference type="InterPro" id="IPR050747">
    <property type="entry name" value="Mitochondrial_chaperone_BCS1"/>
</dbReference>
<dbReference type="Proteomes" id="UP000243459">
    <property type="component" value="Chromosome 3"/>
</dbReference>
<dbReference type="EMBL" id="CM007383">
    <property type="protein sequence ID" value="ONK74809.1"/>
    <property type="molecule type" value="Genomic_DNA"/>
</dbReference>
<gene>
    <name evidence="1" type="ORF">A4U43_C03F10360</name>
</gene>
<sequence>MASRFGGKMAKTNRFPFLGTHRNEKRWYRLSCHARHRKLVTEVYLPHVVDEGKAIKAKGRRKRLYTNNVDSERHARLWSSVVFDHPATFGTLAVDQDKKKEVMDDLAAFKERKEYYGKIGRAWKRGYLLYGPPCDGCCAQRKFRQHLRCARCITRD</sequence>
<dbReference type="InterPro" id="IPR027417">
    <property type="entry name" value="P-loop_NTPase"/>
</dbReference>
<dbReference type="PANTHER" id="PTHR23070">
    <property type="entry name" value="BCS1 AAA-TYPE ATPASE"/>
    <property type="match status" value="1"/>
</dbReference>
<proteinExistence type="predicted"/>
<protein>
    <submittedName>
        <fullName evidence="1">Uncharacterized protein</fullName>
    </submittedName>
</protein>
<accession>A0A5P1FD66</accession>
<dbReference type="OMA" id="YLLHIMA"/>
<organism evidence="1 2">
    <name type="scientific">Asparagus officinalis</name>
    <name type="common">Garden asparagus</name>
    <dbReference type="NCBI Taxonomy" id="4686"/>
    <lineage>
        <taxon>Eukaryota</taxon>
        <taxon>Viridiplantae</taxon>
        <taxon>Streptophyta</taxon>
        <taxon>Embryophyta</taxon>
        <taxon>Tracheophyta</taxon>
        <taxon>Spermatophyta</taxon>
        <taxon>Magnoliopsida</taxon>
        <taxon>Liliopsida</taxon>
        <taxon>Asparagales</taxon>
        <taxon>Asparagaceae</taxon>
        <taxon>Asparagoideae</taxon>
        <taxon>Asparagus</taxon>
    </lineage>
</organism>
<dbReference type="Gramene" id="ONK74809">
    <property type="protein sequence ID" value="ONK74809"/>
    <property type="gene ID" value="A4U43_C03F10360"/>
</dbReference>
<reference evidence="2" key="1">
    <citation type="journal article" date="2017" name="Nat. Commun.">
        <title>The asparagus genome sheds light on the origin and evolution of a young Y chromosome.</title>
        <authorList>
            <person name="Harkess A."/>
            <person name="Zhou J."/>
            <person name="Xu C."/>
            <person name="Bowers J.E."/>
            <person name="Van der Hulst R."/>
            <person name="Ayyampalayam S."/>
            <person name="Mercati F."/>
            <person name="Riccardi P."/>
            <person name="McKain M.R."/>
            <person name="Kakrana A."/>
            <person name="Tang H."/>
            <person name="Ray J."/>
            <person name="Groenendijk J."/>
            <person name="Arikit S."/>
            <person name="Mathioni S.M."/>
            <person name="Nakano M."/>
            <person name="Shan H."/>
            <person name="Telgmann-Rauber A."/>
            <person name="Kanno A."/>
            <person name="Yue Z."/>
            <person name="Chen H."/>
            <person name="Li W."/>
            <person name="Chen Y."/>
            <person name="Xu X."/>
            <person name="Zhang Y."/>
            <person name="Luo S."/>
            <person name="Chen H."/>
            <person name="Gao J."/>
            <person name="Mao Z."/>
            <person name="Pires J.C."/>
            <person name="Luo M."/>
            <person name="Kudrna D."/>
            <person name="Wing R.A."/>
            <person name="Meyers B.C."/>
            <person name="Yi K."/>
            <person name="Kong H."/>
            <person name="Lavrijsen P."/>
            <person name="Sunseri F."/>
            <person name="Falavigna A."/>
            <person name="Ye Y."/>
            <person name="Leebens-Mack J.H."/>
            <person name="Chen G."/>
        </authorList>
    </citation>
    <scope>NUCLEOTIDE SEQUENCE [LARGE SCALE GENOMIC DNA]</scope>
    <source>
        <strain evidence="2">cv. DH0086</strain>
    </source>
</reference>
<keyword evidence="2" id="KW-1185">Reference proteome</keyword>
<dbReference type="Gene3D" id="3.40.50.300">
    <property type="entry name" value="P-loop containing nucleotide triphosphate hydrolases"/>
    <property type="match status" value="1"/>
</dbReference>
<evidence type="ECO:0000313" key="2">
    <source>
        <dbReference type="Proteomes" id="UP000243459"/>
    </source>
</evidence>
<dbReference type="SUPFAM" id="SSF52540">
    <property type="entry name" value="P-loop containing nucleoside triphosphate hydrolases"/>
    <property type="match status" value="1"/>
</dbReference>